<dbReference type="Gene3D" id="2.120.10.30">
    <property type="entry name" value="TolB, C-terminal domain"/>
    <property type="match status" value="2"/>
</dbReference>
<dbReference type="PANTHER" id="PTHR36842">
    <property type="entry name" value="PROTEIN TOLB HOMOLOG"/>
    <property type="match status" value="1"/>
</dbReference>
<dbReference type="EMBL" id="RHHQ01000008">
    <property type="protein sequence ID" value="RNB89750.1"/>
    <property type="molecule type" value="Genomic_DNA"/>
</dbReference>
<reference evidence="4 5" key="1">
    <citation type="submission" date="2018-10" db="EMBL/GenBank/DDBJ databases">
        <title>Phylogenomics of Brevibacillus.</title>
        <authorList>
            <person name="Dunlap C."/>
        </authorList>
    </citation>
    <scope>NUCLEOTIDE SEQUENCE [LARGE SCALE GENOMIC DNA]</scope>
    <source>
        <strain evidence="4 5">JCM 15716</strain>
    </source>
</reference>
<comment type="similarity">
    <text evidence="1">Belongs to the TolB family.</text>
</comment>
<dbReference type="OrthoDB" id="9774911at2"/>
<dbReference type="SUPFAM" id="SSF82171">
    <property type="entry name" value="DPP6 N-terminal domain-like"/>
    <property type="match status" value="1"/>
</dbReference>
<protein>
    <recommendedName>
        <fullName evidence="6">Biopolymer transporter Tol</fullName>
    </recommendedName>
</protein>
<feature type="signal peptide" evidence="3">
    <location>
        <begin position="1"/>
        <end position="27"/>
    </location>
</feature>
<proteinExistence type="inferred from homology"/>
<gene>
    <name evidence="4" type="ORF">EDM56_11295</name>
</gene>
<feature type="region of interest" description="Disordered" evidence="2">
    <location>
        <begin position="74"/>
        <end position="109"/>
    </location>
</feature>
<dbReference type="Proteomes" id="UP000271031">
    <property type="component" value="Unassembled WGS sequence"/>
</dbReference>
<dbReference type="PANTHER" id="PTHR36842:SF1">
    <property type="entry name" value="PROTEIN TOLB"/>
    <property type="match status" value="1"/>
</dbReference>
<accession>A0A3M8DNS3</accession>
<organism evidence="4 5">
    <name type="scientific">Brevibacillus fluminis</name>
    <dbReference type="NCBI Taxonomy" id="511487"/>
    <lineage>
        <taxon>Bacteria</taxon>
        <taxon>Bacillati</taxon>
        <taxon>Bacillota</taxon>
        <taxon>Bacilli</taxon>
        <taxon>Bacillales</taxon>
        <taxon>Paenibacillaceae</taxon>
        <taxon>Brevibacillus</taxon>
    </lineage>
</organism>
<sequence length="521" mass="54994">MKKSGVIPFVSILAMTAAVGTSSFADASVASNVPVPAVSAAPVKPAASAAPVKPAASAAPVKPAASAAPVKPAASAASTKPAPSAALAKPAAASKPNASKQQASPQRVAAESVPARIAFTNQNHLWVMDAKAKGAAPKQVTTQGTVEIVGWSYNGEWLMYKQYKTEDRYSSDPVLWVVRADGTGAYPIETMPVYQTAKWSPTALQLAYATNNPKGHNQTQLTIATISAGKVTAKSRIDQVNAGDFTWMPDGKALLVATPATVGVPPRLVKMDLAGNVAKSFGIGEKPTANDVIYMRQAAGMAVSPDGRYAAYYQLPNSSSLAADGVSLMLLDLQQPAKRIELGGSLAYNQWLAWSADSSRLAFVEGGGREATTGKHLMIAERRTGFRPTQAGEEKLLSLQPEWGNAAGSTLCFEQGKENLSWMGNYDSTRVLVPGQRIWQRTADGKAHAVTTGPANTADYAPIVSPDGKTMLFLRLDSAERGSLYMKSGASQEGELLRNVTGENGYYGNYLPGWVAVYWTK</sequence>
<evidence type="ECO:0000313" key="4">
    <source>
        <dbReference type="EMBL" id="RNB89750.1"/>
    </source>
</evidence>
<dbReference type="Pfam" id="PF07676">
    <property type="entry name" value="PD40"/>
    <property type="match status" value="1"/>
</dbReference>
<name>A0A3M8DNS3_9BACL</name>
<keyword evidence="5" id="KW-1185">Reference proteome</keyword>
<feature type="compositionally biased region" description="Low complexity" evidence="2">
    <location>
        <begin position="74"/>
        <end position="100"/>
    </location>
</feature>
<keyword evidence="3" id="KW-0732">Signal</keyword>
<dbReference type="AlphaFoldDB" id="A0A3M8DNS3"/>
<dbReference type="RefSeq" id="WP_122918004.1">
    <property type="nucleotide sequence ID" value="NZ_RHHQ01000008.1"/>
</dbReference>
<evidence type="ECO:0000256" key="3">
    <source>
        <dbReference type="SAM" id="SignalP"/>
    </source>
</evidence>
<comment type="caution">
    <text evidence="4">The sequence shown here is derived from an EMBL/GenBank/DDBJ whole genome shotgun (WGS) entry which is preliminary data.</text>
</comment>
<evidence type="ECO:0008006" key="6">
    <source>
        <dbReference type="Google" id="ProtNLM"/>
    </source>
</evidence>
<evidence type="ECO:0000313" key="5">
    <source>
        <dbReference type="Proteomes" id="UP000271031"/>
    </source>
</evidence>
<evidence type="ECO:0000256" key="2">
    <source>
        <dbReference type="SAM" id="MobiDB-lite"/>
    </source>
</evidence>
<evidence type="ECO:0000256" key="1">
    <source>
        <dbReference type="ARBA" id="ARBA00009820"/>
    </source>
</evidence>
<dbReference type="InterPro" id="IPR011042">
    <property type="entry name" value="6-blade_b-propeller_TolB-like"/>
</dbReference>
<dbReference type="InterPro" id="IPR011659">
    <property type="entry name" value="WD40"/>
</dbReference>
<feature type="chain" id="PRO_5017934034" description="Biopolymer transporter Tol" evidence="3">
    <location>
        <begin position="28"/>
        <end position="521"/>
    </location>
</feature>